<keyword evidence="6 7" id="KW-0472">Membrane</keyword>
<evidence type="ECO:0000256" key="5">
    <source>
        <dbReference type="ARBA" id="ARBA00022989"/>
    </source>
</evidence>
<evidence type="ECO:0000256" key="6">
    <source>
        <dbReference type="ARBA" id="ARBA00023136"/>
    </source>
</evidence>
<protein>
    <submittedName>
        <fullName evidence="8">Uncharacterized protein</fullName>
    </submittedName>
</protein>
<sequence length="482" mass="54734">MSLKVKAVNGFSWTFFEMLFSQGVVFIVGVILARILTPEDFGIIGIITAFLAVSNSIIEGGLGTALLRKLDANNVDFNTVFYTNLILGVALYFLLFFTSDYLAHFFEIPILSRIFKYAGLIMIINAFTIIHRTILTRDLNFKLLALISVVSSILSGVVAIFLAYNNYGVWSLLSLIILKPLINAILLWYYNQWWPGFQFSKQSFLNLFDYGYKVLLSGLINTIYKNIYYVIIGKFFSPSSLGYYTRAEQFQGPISGNITRSIGKISFPILSTFQNDKGKLKSGFIKFLKFSVFINFPVMLSIAGLAKPLILLLIGNKWETSIYYLQILCVSGMLYPLHILHLNLLLIKGYSNLQLKLEVIKKIILIPLIVISAFISIEAMLYGLVFFSIVELFINSFYTKKIINYSYLEQLKDTIPAILIATLTFLVIFSISLLKISLFYMLLLQVVSGLLVFILINEILKQEIYLEIRTKIIKFLSSISKS</sequence>
<gene>
    <name evidence="8" type="ORF">CJ263_00575</name>
</gene>
<name>A0A223V0K7_9FLAO</name>
<feature type="transmembrane region" description="Helical" evidence="7">
    <location>
        <begin position="383"/>
        <end position="403"/>
    </location>
</feature>
<evidence type="ECO:0000256" key="3">
    <source>
        <dbReference type="ARBA" id="ARBA00022475"/>
    </source>
</evidence>
<accession>A0A223V0K7</accession>
<dbReference type="RefSeq" id="WP_094995479.1">
    <property type="nucleotide sequence ID" value="NZ_BMJL01000001.1"/>
</dbReference>
<feature type="transmembrane region" description="Helical" evidence="7">
    <location>
        <begin position="170"/>
        <end position="190"/>
    </location>
</feature>
<reference evidence="8 9" key="1">
    <citation type="submission" date="2017-08" db="EMBL/GenBank/DDBJ databases">
        <title>The complete genome sequence of Maribacter sp. B1, isolated from deep-sea sediment.</title>
        <authorList>
            <person name="Wu Y.-H."/>
            <person name="Cheng H."/>
            <person name="Xu X.-W."/>
        </authorList>
    </citation>
    <scope>NUCLEOTIDE SEQUENCE [LARGE SCALE GENOMIC DNA]</scope>
    <source>
        <strain evidence="8 9">B1</strain>
    </source>
</reference>
<dbReference type="GO" id="GO:0005886">
    <property type="term" value="C:plasma membrane"/>
    <property type="evidence" value="ECO:0007669"/>
    <property type="project" value="UniProtKB-SubCell"/>
</dbReference>
<keyword evidence="3" id="KW-1003">Cell membrane</keyword>
<dbReference type="Proteomes" id="UP000215244">
    <property type="component" value="Chromosome"/>
</dbReference>
<feature type="transmembrane region" description="Helical" evidence="7">
    <location>
        <begin position="143"/>
        <end position="164"/>
    </location>
</feature>
<feature type="transmembrane region" description="Helical" evidence="7">
    <location>
        <begin position="287"/>
        <end position="310"/>
    </location>
</feature>
<evidence type="ECO:0000256" key="2">
    <source>
        <dbReference type="ARBA" id="ARBA00007430"/>
    </source>
</evidence>
<feature type="transmembrane region" description="Helical" evidence="7">
    <location>
        <begin position="439"/>
        <end position="460"/>
    </location>
</feature>
<organism evidence="8 9">
    <name type="scientific">Maribacter cobaltidurans</name>
    <dbReference type="NCBI Taxonomy" id="1178778"/>
    <lineage>
        <taxon>Bacteria</taxon>
        <taxon>Pseudomonadati</taxon>
        <taxon>Bacteroidota</taxon>
        <taxon>Flavobacteriia</taxon>
        <taxon>Flavobacteriales</taxon>
        <taxon>Flavobacteriaceae</taxon>
        <taxon>Maribacter</taxon>
    </lineage>
</organism>
<feature type="transmembrane region" description="Helical" evidence="7">
    <location>
        <begin position="41"/>
        <end position="67"/>
    </location>
</feature>
<comment type="subcellular location">
    <subcellularLocation>
        <location evidence="1">Cell membrane</location>
        <topology evidence="1">Multi-pass membrane protein</topology>
    </subcellularLocation>
</comment>
<dbReference type="Pfam" id="PF13440">
    <property type="entry name" value="Polysacc_synt_3"/>
    <property type="match status" value="1"/>
</dbReference>
<dbReference type="CDD" id="cd13127">
    <property type="entry name" value="MATE_tuaB_like"/>
    <property type="match status" value="1"/>
</dbReference>
<feature type="transmembrane region" description="Helical" evidence="7">
    <location>
        <begin position="110"/>
        <end position="131"/>
    </location>
</feature>
<evidence type="ECO:0000256" key="7">
    <source>
        <dbReference type="SAM" id="Phobius"/>
    </source>
</evidence>
<dbReference type="EMBL" id="CP022957">
    <property type="protein sequence ID" value="ASV28844.1"/>
    <property type="molecule type" value="Genomic_DNA"/>
</dbReference>
<keyword evidence="5 7" id="KW-1133">Transmembrane helix</keyword>
<dbReference type="PANTHER" id="PTHR30250">
    <property type="entry name" value="PST FAMILY PREDICTED COLANIC ACID TRANSPORTER"/>
    <property type="match status" value="1"/>
</dbReference>
<dbReference type="InterPro" id="IPR050833">
    <property type="entry name" value="Poly_Biosynth_Transport"/>
</dbReference>
<dbReference type="OrthoDB" id="9770347at2"/>
<keyword evidence="9" id="KW-1185">Reference proteome</keyword>
<feature type="transmembrane region" description="Helical" evidence="7">
    <location>
        <begin position="79"/>
        <end position="98"/>
    </location>
</feature>
<dbReference type="PANTHER" id="PTHR30250:SF10">
    <property type="entry name" value="LIPOPOLYSACCHARIDE BIOSYNTHESIS PROTEIN WZXC"/>
    <property type="match status" value="1"/>
</dbReference>
<keyword evidence="4 7" id="KW-0812">Transmembrane</keyword>
<comment type="similarity">
    <text evidence="2">Belongs to the polysaccharide synthase family.</text>
</comment>
<dbReference type="AlphaFoldDB" id="A0A223V0K7"/>
<proteinExistence type="inferred from homology"/>
<evidence type="ECO:0000256" key="4">
    <source>
        <dbReference type="ARBA" id="ARBA00022692"/>
    </source>
</evidence>
<feature type="transmembrane region" description="Helical" evidence="7">
    <location>
        <begin position="322"/>
        <end position="347"/>
    </location>
</feature>
<evidence type="ECO:0000256" key="1">
    <source>
        <dbReference type="ARBA" id="ARBA00004651"/>
    </source>
</evidence>
<evidence type="ECO:0000313" key="9">
    <source>
        <dbReference type="Proteomes" id="UP000215244"/>
    </source>
</evidence>
<feature type="transmembrane region" description="Helical" evidence="7">
    <location>
        <begin position="415"/>
        <end position="433"/>
    </location>
</feature>
<dbReference type="KEGG" id="marb:CJ263_00575"/>
<feature type="transmembrane region" description="Helical" evidence="7">
    <location>
        <begin position="12"/>
        <end position="35"/>
    </location>
</feature>
<evidence type="ECO:0000313" key="8">
    <source>
        <dbReference type="EMBL" id="ASV28844.1"/>
    </source>
</evidence>